<reference evidence="2 3" key="1">
    <citation type="submission" date="2020-04" db="EMBL/GenBank/DDBJ databases">
        <authorList>
            <person name="De Canck E."/>
        </authorList>
    </citation>
    <scope>NUCLEOTIDE SEQUENCE [LARGE SCALE GENOMIC DNA]</scope>
    <source>
        <strain evidence="2 3">LMG 29542</strain>
    </source>
</reference>
<accession>A0A6J5DKK5</accession>
<name>A0A6J5DKK5_9BURK</name>
<protein>
    <submittedName>
        <fullName evidence="2">Uncharacterized protein</fullName>
    </submittedName>
</protein>
<evidence type="ECO:0000256" key="1">
    <source>
        <dbReference type="SAM" id="MobiDB-lite"/>
    </source>
</evidence>
<organism evidence="2 3">
    <name type="scientific">Paraburkholderia humisilvae</name>
    <dbReference type="NCBI Taxonomy" id="627669"/>
    <lineage>
        <taxon>Bacteria</taxon>
        <taxon>Pseudomonadati</taxon>
        <taxon>Pseudomonadota</taxon>
        <taxon>Betaproteobacteria</taxon>
        <taxon>Burkholderiales</taxon>
        <taxon>Burkholderiaceae</taxon>
        <taxon>Paraburkholderia</taxon>
    </lineage>
</organism>
<dbReference type="Proteomes" id="UP000494363">
    <property type="component" value="Unassembled WGS sequence"/>
</dbReference>
<keyword evidence="3" id="KW-1185">Reference proteome</keyword>
<evidence type="ECO:0000313" key="3">
    <source>
        <dbReference type="Proteomes" id="UP000494363"/>
    </source>
</evidence>
<dbReference type="EMBL" id="CADIKH010000009">
    <property type="protein sequence ID" value="CAB3753994.1"/>
    <property type="molecule type" value="Genomic_DNA"/>
</dbReference>
<dbReference type="RefSeq" id="WP_175226501.1">
    <property type="nucleotide sequence ID" value="NZ_CADIKH010000009.1"/>
</dbReference>
<feature type="region of interest" description="Disordered" evidence="1">
    <location>
        <begin position="1"/>
        <end position="24"/>
    </location>
</feature>
<gene>
    <name evidence="2" type="ORF">LMG29542_02214</name>
</gene>
<sequence>MPARIPLDPKLPPGFDDTPNEDRTKDELDAWWDHPFGVTRADGRIDVRCLHGGSWDRSTSLGIAEDYDKACALAAEKLAEWLKYRERPTLSLDLKPSVVMMPQRPDEEMRVIATFETTEEAGAYIREHYPQAAARAGTTGRQNGEPA</sequence>
<proteinExistence type="predicted"/>
<evidence type="ECO:0000313" key="2">
    <source>
        <dbReference type="EMBL" id="CAB3753994.1"/>
    </source>
</evidence>
<dbReference type="AlphaFoldDB" id="A0A6J5DKK5"/>